<dbReference type="AlphaFoldDB" id="A0ABD1TV94"/>
<gene>
    <name evidence="3" type="ORF">Adt_12908</name>
</gene>
<evidence type="ECO:0000313" key="4">
    <source>
        <dbReference type="Proteomes" id="UP001604336"/>
    </source>
</evidence>
<feature type="coiled-coil region" evidence="1">
    <location>
        <begin position="78"/>
        <end position="186"/>
    </location>
</feature>
<reference evidence="4" key="1">
    <citation type="submission" date="2024-07" db="EMBL/GenBank/DDBJ databases">
        <title>Two chromosome-level genome assemblies of Korean endemic species Abeliophyllum distichum and Forsythia ovata (Oleaceae).</title>
        <authorList>
            <person name="Jang H."/>
        </authorList>
    </citation>
    <scope>NUCLEOTIDE SEQUENCE [LARGE SCALE GENOMIC DNA]</scope>
</reference>
<evidence type="ECO:0000256" key="1">
    <source>
        <dbReference type="SAM" id="Coils"/>
    </source>
</evidence>
<protein>
    <submittedName>
        <fullName evidence="3">Protein BRANCHLESS TRICHOME</fullName>
    </submittedName>
</protein>
<dbReference type="PANTHER" id="PTHR31071:SF39">
    <property type="entry name" value="PROTEIN BRANCHLESS TRICHOME"/>
    <property type="match status" value="1"/>
</dbReference>
<dbReference type="EMBL" id="JBFOLK010000004">
    <property type="protein sequence ID" value="KAL2516661.1"/>
    <property type="molecule type" value="Genomic_DNA"/>
</dbReference>
<feature type="region of interest" description="Disordered" evidence="2">
    <location>
        <begin position="189"/>
        <end position="208"/>
    </location>
</feature>
<dbReference type="PANTHER" id="PTHR31071">
    <property type="entry name" value="GB|AAF24581.1"/>
    <property type="match status" value="1"/>
</dbReference>
<sequence>MMVRSQENSCNNQSIPNVPITTSTSPTWKLYENPFYISQNNIQQKQLIHRLHLPISARKIAASFWDLNFIKPFVEFELKMARAKIIELKAELECERQKSKKVESLNKRLAKELFKEKKGRESLERICKKLSVDKAKADRMKKEMEEERKMLRTAEVIREERVQMKLAEAKLLLEEKMLELTDAKNIQRESSISMEEEDHGRRNNTASNAADCASVGQNIRFVMAEKPSFGVHSMAMKRRATPEPENPHIKRGIKGFVEFPKVVRAIGCRRKDFGSKLECQKAQLKILLKQKGPVQLDFLTAS</sequence>
<accession>A0ABD1TV94</accession>
<dbReference type="InterPro" id="IPR043424">
    <property type="entry name" value="BLT-like"/>
</dbReference>
<dbReference type="Proteomes" id="UP001604336">
    <property type="component" value="Unassembled WGS sequence"/>
</dbReference>
<organism evidence="3 4">
    <name type="scientific">Abeliophyllum distichum</name>
    <dbReference type="NCBI Taxonomy" id="126358"/>
    <lineage>
        <taxon>Eukaryota</taxon>
        <taxon>Viridiplantae</taxon>
        <taxon>Streptophyta</taxon>
        <taxon>Embryophyta</taxon>
        <taxon>Tracheophyta</taxon>
        <taxon>Spermatophyta</taxon>
        <taxon>Magnoliopsida</taxon>
        <taxon>eudicotyledons</taxon>
        <taxon>Gunneridae</taxon>
        <taxon>Pentapetalae</taxon>
        <taxon>asterids</taxon>
        <taxon>lamiids</taxon>
        <taxon>Lamiales</taxon>
        <taxon>Oleaceae</taxon>
        <taxon>Forsythieae</taxon>
        <taxon>Abeliophyllum</taxon>
    </lineage>
</organism>
<evidence type="ECO:0000256" key="2">
    <source>
        <dbReference type="SAM" id="MobiDB-lite"/>
    </source>
</evidence>
<name>A0ABD1TV94_9LAMI</name>
<keyword evidence="1" id="KW-0175">Coiled coil</keyword>
<evidence type="ECO:0000313" key="3">
    <source>
        <dbReference type="EMBL" id="KAL2516661.1"/>
    </source>
</evidence>
<proteinExistence type="predicted"/>
<keyword evidence="4" id="KW-1185">Reference proteome</keyword>
<comment type="caution">
    <text evidence="3">The sequence shown here is derived from an EMBL/GenBank/DDBJ whole genome shotgun (WGS) entry which is preliminary data.</text>
</comment>